<dbReference type="SUPFAM" id="SSF52317">
    <property type="entry name" value="Class I glutamine amidotransferase-like"/>
    <property type="match status" value="1"/>
</dbReference>
<keyword evidence="3" id="KW-1185">Reference proteome</keyword>
<dbReference type="PANTHER" id="PTHR40469">
    <property type="entry name" value="SECRETED GLYCOSYL HYDROLASE"/>
    <property type="match status" value="1"/>
</dbReference>
<dbReference type="Gene3D" id="3.40.50.880">
    <property type="match status" value="1"/>
</dbReference>
<evidence type="ECO:0000259" key="1">
    <source>
        <dbReference type="Pfam" id="PF06283"/>
    </source>
</evidence>
<dbReference type="RefSeq" id="WP_127073404.1">
    <property type="nucleotide sequence ID" value="NZ_BMKB01000001.1"/>
</dbReference>
<dbReference type="OrthoDB" id="9785923at2"/>
<gene>
    <name evidence="2" type="ORF">GCM10011499_05640</name>
</gene>
<dbReference type="AlphaFoldDB" id="A0A916VUE9"/>
<feature type="domain" description="ThuA-like" evidence="1">
    <location>
        <begin position="6"/>
        <end position="212"/>
    </location>
</feature>
<protein>
    <recommendedName>
        <fullName evidence="1">ThuA-like domain-containing protein</fullName>
    </recommendedName>
</protein>
<dbReference type="EMBL" id="BMKB01000001">
    <property type="protein sequence ID" value="GGA39086.1"/>
    <property type="molecule type" value="Genomic_DNA"/>
</dbReference>
<proteinExistence type="predicted"/>
<dbReference type="PANTHER" id="PTHR40469:SF2">
    <property type="entry name" value="GALACTOSE-BINDING DOMAIN-LIKE SUPERFAMILY PROTEIN"/>
    <property type="match status" value="1"/>
</dbReference>
<sequence length="216" mass="24130">MTRTALIVYGGLELHQPQLGAARTRDILEANGFRVTMTPDYDALGDETVRSTDLVVPVITGGQIDSERLNILVDAVAAGTGLAGFHHCMATSFREYVAFRYMAGCTWVAHPGNIIKYRVDISAPDDPIMEGITSFEHTSEQYYLHYDPAVEVLATTTFSGDIHPWRKNIVMPVVYKTYYDRGRVFYSSLGHTADELDIPNIRTIWERGLLWAARAA</sequence>
<dbReference type="InterPro" id="IPR029062">
    <property type="entry name" value="Class_I_gatase-like"/>
</dbReference>
<evidence type="ECO:0000313" key="2">
    <source>
        <dbReference type="EMBL" id="GGA39086.1"/>
    </source>
</evidence>
<comment type="caution">
    <text evidence="2">The sequence shown here is derived from an EMBL/GenBank/DDBJ whole genome shotgun (WGS) entry which is preliminary data.</text>
</comment>
<reference evidence="2 3" key="1">
    <citation type="journal article" date="2014" name="Int. J. Syst. Evol. Microbiol.">
        <title>Complete genome sequence of Corynebacterium casei LMG S-19264T (=DSM 44701T), isolated from a smear-ripened cheese.</title>
        <authorList>
            <consortium name="US DOE Joint Genome Institute (JGI-PGF)"/>
            <person name="Walter F."/>
            <person name="Albersmeier A."/>
            <person name="Kalinowski J."/>
            <person name="Ruckert C."/>
        </authorList>
    </citation>
    <scope>NUCLEOTIDE SEQUENCE [LARGE SCALE GENOMIC DNA]</scope>
    <source>
        <strain evidence="2 3">CGMCC 1.15896</strain>
    </source>
</reference>
<dbReference type="Proteomes" id="UP000596977">
    <property type="component" value="Unassembled WGS sequence"/>
</dbReference>
<accession>A0A916VUE9</accession>
<dbReference type="InterPro" id="IPR029010">
    <property type="entry name" value="ThuA-like"/>
</dbReference>
<name>A0A916VUE9_9HYPH</name>
<dbReference type="Pfam" id="PF06283">
    <property type="entry name" value="ThuA"/>
    <property type="match status" value="1"/>
</dbReference>
<evidence type="ECO:0000313" key="3">
    <source>
        <dbReference type="Proteomes" id="UP000596977"/>
    </source>
</evidence>
<organism evidence="2 3">
    <name type="scientific">Pelagibacterium lentulum</name>
    <dbReference type="NCBI Taxonomy" id="2029865"/>
    <lineage>
        <taxon>Bacteria</taxon>
        <taxon>Pseudomonadati</taxon>
        <taxon>Pseudomonadota</taxon>
        <taxon>Alphaproteobacteria</taxon>
        <taxon>Hyphomicrobiales</taxon>
        <taxon>Devosiaceae</taxon>
        <taxon>Pelagibacterium</taxon>
    </lineage>
</organism>